<feature type="region of interest" description="Disordered" evidence="1">
    <location>
        <begin position="1"/>
        <end position="20"/>
    </location>
</feature>
<comment type="caution">
    <text evidence="2">The sequence shown here is derived from an EMBL/GenBank/DDBJ whole genome shotgun (WGS) entry which is preliminary data.</text>
</comment>
<proteinExistence type="predicted"/>
<evidence type="ECO:0000313" key="3">
    <source>
        <dbReference type="Proteomes" id="UP000004358"/>
    </source>
</evidence>
<organism evidence="2 3">
    <name type="scientific">Blastopirellula marina DSM 3645</name>
    <dbReference type="NCBI Taxonomy" id="314230"/>
    <lineage>
        <taxon>Bacteria</taxon>
        <taxon>Pseudomonadati</taxon>
        <taxon>Planctomycetota</taxon>
        <taxon>Planctomycetia</taxon>
        <taxon>Pirellulales</taxon>
        <taxon>Pirellulaceae</taxon>
        <taxon>Blastopirellula</taxon>
    </lineage>
</organism>
<accession>A3ZNQ4</accession>
<dbReference type="HOGENOM" id="CLU_113730_5_1_0"/>
<sequence length="121" mass="12843">MGASGCNATSGPPTGVVQGQVTFDGKPVTNGDITFYSGELGSGISEALDADGKYVTQTPIRTGSYTVTILPPSQPPPEDPRQLIVRVVSKDIPAKYRDPKKSGLRIDVREGDNSFDIEMSE</sequence>
<dbReference type="Proteomes" id="UP000004358">
    <property type="component" value="Unassembled WGS sequence"/>
</dbReference>
<evidence type="ECO:0000313" key="2">
    <source>
        <dbReference type="EMBL" id="EAQ81952.1"/>
    </source>
</evidence>
<dbReference type="eggNOG" id="ENOG5033J71">
    <property type="taxonomic scope" value="Bacteria"/>
</dbReference>
<dbReference type="OrthoDB" id="285633at2"/>
<reference evidence="2 3" key="1">
    <citation type="submission" date="2006-02" db="EMBL/GenBank/DDBJ databases">
        <authorList>
            <person name="Amann R."/>
            <person name="Ferriera S."/>
            <person name="Johnson J."/>
            <person name="Kravitz S."/>
            <person name="Halpern A."/>
            <person name="Remington K."/>
            <person name="Beeson K."/>
            <person name="Tran B."/>
            <person name="Rogers Y.-H."/>
            <person name="Friedman R."/>
            <person name="Venter J.C."/>
        </authorList>
    </citation>
    <scope>NUCLEOTIDE SEQUENCE [LARGE SCALE GENOMIC DNA]</scope>
    <source>
        <strain evidence="2 3">DSM 3645</strain>
    </source>
</reference>
<protein>
    <recommendedName>
        <fullName evidence="4">Carboxypeptidase regulatory-like domain-containing protein</fullName>
    </recommendedName>
</protein>
<gene>
    <name evidence="2" type="ORF">DSM3645_17410</name>
</gene>
<evidence type="ECO:0000256" key="1">
    <source>
        <dbReference type="SAM" id="MobiDB-lite"/>
    </source>
</evidence>
<name>A3ZNQ4_9BACT</name>
<dbReference type="AlphaFoldDB" id="A3ZNQ4"/>
<evidence type="ECO:0008006" key="4">
    <source>
        <dbReference type="Google" id="ProtNLM"/>
    </source>
</evidence>
<dbReference type="EMBL" id="AANZ01000003">
    <property type="protein sequence ID" value="EAQ81952.1"/>
    <property type="molecule type" value="Genomic_DNA"/>
</dbReference>